<evidence type="ECO:0008006" key="4">
    <source>
        <dbReference type="Google" id="ProtNLM"/>
    </source>
</evidence>
<name>A0ABU3Q5F2_9SPHN</name>
<keyword evidence="1" id="KW-0812">Transmembrane</keyword>
<evidence type="ECO:0000313" key="3">
    <source>
        <dbReference type="Proteomes" id="UP001259572"/>
    </source>
</evidence>
<dbReference type="Proteomes" id="UP001259572">
    <property type="component" value="Unassembled WGS sequence"/>
</dbReference>
<comment type="caution">
    <text evidence="2">The sequence shown here is derived from an EMBL/GenBank/DDBJ whole genome shotgun (WGS) entry which is preliminary data.</text>
</comment>
<sequence>MARRTGFHAAAMRRPGIMRSAATGAITAVILFGLCWMSAFLPAGAMAHEYIRMFTRAEFFTATEFLTGLVGSSVFGGLAGGLIAAVSAALGHIWPTQNP</sequence>
<evidence type="ECO:0000313" key="2">
    <source>
        <dbReference type="EMBL" id="MDT9598517.1"/>
    </source>
</evidence>
<dbReference type="RefSeq" id="WP_315724657.1">
    <property type="nucleotide sequence ID" value="NZ_JAVUPU010000003.1"/>
</dbReference>
<gene>
    <name evidence="2" type="ORF">RQX22_06090</name>
</gene>
<keyword evidence="1" id="KW-0472">Membrane</keyword>
<reference evidence="2 3" key="1">
    <citation type="submission" date="2023-05" db="EMBL/GenBank/DDBJ databases">
        <authorList>
            <person name="Guo Y."/>
        </authorList>
    </citation>
    <scope>NUCLEOTIDE SEQUENCE [LARGE SCALE GENOMIC DNA]</scope>
    <source>
        <strain evidence="2 3">GR2756</strain>
    </source>
</reference>
<dbReference type="EMBL" id="JAVUPU010000003">
    <property type="protein sequence ID" value="MDT9598517.1"/>
    <property type="molecule type" value="Genomic_DNA"/>
</dbReference>
<proteinExistence type="predicted"/>
<keyword evidence="3" id="KW-1185">Reference proteome</keyword>
<accession>A0ABU3Q5F2</accession>
<evidence type="ECO:0000256" key="1">
    <source>
        <dbReference type="SAM" id="Phobius"/>
    </source>
</evidence>
<keyword evidence="1" id="KW-1133">Transmembrane helix</keyword>
<protein>
    <recommendedName>
        <fullName evidence="4">ABC transporter permease</fullName>
    </recommendedName>
</protein>
<feature type="transmembrane region" description="Helical" evidence="1">
    <location>
        <begin position="71"/>
        <end position="94"/>
    </location>
</feature>
<organism evidence="2 3">
    <name type="scientific">Sphingosinicella rhizophila</name>
    <dbReference type="NCBI Taxonomy" id="3050082"/>
    <lineage>
        <taxon>Bacteria</taxon>
        <taxon>Pseudomonadati</taxon>
        <taxon>Pseudomonadota</taxon>
        <taxon>Alphaproteobacteria</taxon>
        <taxon>Sphingomonadales</taxon>
        <taxon>Sphingosinicellaceae</taxon>
        <taxon>Sphingosinicella</taxon>
    </lineage>
</organism>